<name>A0ABV8VW98_9BACI</name>
<protein>
    <submittedName>
        <fullName evidence="2">PepSY domain-containing protein</fullName>
    </submittedName>
</protein>
<keyword evidence="3" id="KW-1185">Reference proteome</keyword>
<dbReference type="RefSeq" id="WP_390199037.1">
    <property type="nucleotide sequence ID" value="NZ_JBHSDV010000003.1"/>
</dbReference>
<evidence type="ECO:0000259" key="1">
    <source>
        <dbReference type="Pfam" id="PF03413"/>
    </source>
</evidence>
<reference evidence="3" key="1">
    <citation type="journal article" date="2019" name="Int. J. Syst. Evol. Microbiol.">
        <title>The Global Catalogue of Microorganisms (GCM) 10K type strain sequencing project: providing services to taxonomists for standard genome sequencing and annotation.</title>
        <authorList>
            <consortium name="The Broad Institute Genomics Platform"/>
            <consortium name="The Broad Institute Genome Sequencing Center for Infectious Disease"/>
            <person name="Wu L."/>
            <person name="Ma J."/>
        </authorList>
    </citation>
    <scope>NUCLEOTIDE SEQUENCE [LARGE SCALE GENOMIC DNA]</scope>
    <source>
        <strain evidence="3">KACC 14058</strain>
    </source>
</reference>
<evidence type="ECO:0000313" key="3">
    <source>
        <dbReference type="Proteomes" id="UP001595880"/>
    </source>
</evidence>
<accession>A0ABV8VW98</accession>
<comment type="caution">
    <text evidence="2">The sequence shown here is derived from an EMBL/GenBank/DDBJ whole genome shotgun (WGS) entry which is preliminary data.</text>
</comment>
<organism evidence="2 3">
    <name type="scientific">Gracilibacillus marinus</name>
    <dbReference type="NCBI Taxonomy" id="630535"/>
    <lineage>
        <taxon>Bacteria</taxon>
        <taxon>Bacillati</taxon>
        <taxon>Bacillota</taxon>
        <taxon>Bacilli</taxon>
        <taxon>Bacillales</taxon>
        <taxon>Bacillaceae</taxon>
        <taxon>Gracilibacillus</taxon>
    </lineage>
</organism>
<evidence type="ECO:0000313" key="2">
    <source>
        <dbReference type="EMBL" id="MFC4388182.1"/>
    </source>
</evidence>
<sequence>MKFKDYAIAFGLGMVVGYLVKQKQEDDFIKPEVALKITRQRFQERYDVSGSWIYMKKEQLMINDLPYEVYHGGITKHIDGEHIPIEFFIDARTGTVVKTKERQQ</sequence>
<gene>
    <name evidence="2" type="ORF">ACFOZ1_10265</name>
</gene>
<dbReference type="Pfam" id="PF03413">
    <property type="entry name" value="PepSY"/>
    <property type="match status" value="1"/>
</dbReference>
<dbReference type="EMBL" id="JBHSDV010000003">
    <property type="protein sequence ID" value="MFC4388182.1"/>
    <property type="molecule type" value="Genomic_DNA"/>
</dbReference>
<proteinExistence type="predicted"/>
<feature type="domain" description="PepSY" evidence="1">
    <location>
        <begin position="31"/>
        <end position="99"/>
    </location>
</feature>
<dbReference type="InterPro" id="IPR025711">
    <property type="entry name" value="PepSY"/>
</dbReference>
<dbReference type="Proteomes" id="UP001595880">
    <property type="component" value="Unassembled WGS sequence"/>
</dbReference>